<dbReference type="PANTHER" id="PTHR30629:SF2">
    <property type="entry name" value="PROPHAGE INTEGRASE INTS-RELATED"/>
    <property type="match status" value="1"/>
</dbReference>
<dbReference type="PANTHER" id="PTHR30629">
    <property type="entry name" value="PROPHAGE INTEGRASE"/>
    <property type="match status" value="1"/>
</dbReference>
<dbReference type="InterPro" id="IPR038488">
    <property type="entry name" value="Integrase_DNA-bd_sf"/>
</dbReference>
<dbReference type="InterPro" id="IPR010998">
    <property type="entry name" value="Integrase_recombinase_N"/>
</dbReference>
<dbReference type="InterPro" id="IPR002104">
    <property type="entry name" value="Integrase_catalytic"/>
</dbReference>
<sequence>MSEEINSKKKVALSARAIDKMKIGDPDKSDIGEYSGLRVTCGKTGLKSFVYRYRSPIDNSLKKITLGNYPHMSLAEARIELQRLKLQRSQGVCPVTQRKEERLTSKKNKGDSKAVIIKALTLKNVIDLYLTEVIEDRVIIDQRTGAKKIIQGSRTLKGQQEARRTLYVDAVAKLGDRPAEGLLRKDIVELIKGIIDRGAQVQAGRVLSELVAAYDYAIGLDCFTENFANPALLAKSSLKQTRIKLTCNKRTRVLSDSELKHVLTWLPVSGFSKHHKSILMLALWTGARTGEICSAEWKDINFEKATWHLRGTKNGTERFVQLSKQCIEHLKKLPSIDSMYLFPSFRTGKPIAQKTITEAKWVLRGENRAKNYNFQAHQLWPKDMEDWNPHDLRRTLRTNLSRLGCPTDIAEAVLGHSKKGIEGTYNLHTYEKECAIWLQKWADYLDILKG</sequence>
<dbReference type="RefSeq" id="WP_114149995.1">
    <property type="nucleotide sequence ID" value="NZ_CAJHFX010000007.1"/>
</dbReference>
<keyword evidence="4" id="KW-0233">DNA recombination</keyword>
<reference evidence="6" key="1">
    <citation type="submission" date="2020-12" db="EMBL/GenBank/DDBJ databases">
        <authorList>
            <consortium name="Clinical and Environmental Microbiology Branch: Whole genome sequencing antimicrobial resistance pathogens in the healthcare setting"/>
        </authorList>
    </citation>
    <scope>NUCLEOTIDE SEQUENCE</scope>
    <source>
        <strain evidence="6">2018HL-00813</strain>
    </source>
</reference>
<dbReference type="Gene3D" id="1.10.443.10">
    <property type="entry name" value="Intergrase catalytic core"/>
    <property type="match status" value="1"/>
</dbReference>
<dbReference type="GO" id="GO:0006310">
    <property type="term" value="P:DNA recombination"/>
    <property type="evidence" value="ECO:0007669"/>
    <property type="project" value="UniProtKB-KW"/>
</dbReference>
<dbReference type="GO" id="GO:0015074">
    <property type="term" value="P:DNA integration"/>
    <property type="evidence" value="ECO:0007669"/>
    <property type="project" value="UniProtKB-KW"/>
</dbReference>
<dbReference type="GO" id="GO:0003677">
    <property type="term" value="F:DNA binding"/>
    <property type="evidence" value="ECO:0007669"/>
    <property type="project" value="UniProtKB-KW"/>
</dbReference>
<dbReference type="EMBL" id="AAYLMQ010000047">
    <property type="protein sequence ID" value="EGY2378731.1"/>
    <property type="molecule type" value="Genomic_DNA"/>
</dbReference>
<dbReference type="Gene3D" id="3.30.160.390">
    <property type="entry name" value="Integrase, DNA-binding domain"/>
    <property type="match status" value="1"/>
</dbReference>
<organism evidence="6">
    <name type="scientific">Acinetobacter baumannii</name>
    <dbReference type="NCBI Taxonomy" id="470"/>
    <lineage>
        <taxon>Bacteria</taxon>
        <taxon>Pseudomonadati</taxon>
        <taxon>Pseudomonadota</taxon>
        <taxon>Gammaproteobacteria</taxon>
        <taxon>Moraxellales</taxon>
        <taxon>Moraxellaceae</taxon>
        <taxon>Acinetobacter</taxon>
        <taxon>Acinetobacter calcoaceticus/baumannii complex</taxon>
    </lineage>
</organism>
<accession>A0A9P2LCD5</accession>
<evidence type="ECO:0000256" key="1">
    <source>
        <dbReference type="ARBA" id="ARBA00008857"/>
    </source>
</evidence>
<gene>
    <name evidence="6" type="ORF">JHZ39_003150</name>
</gene>
<comment type="similarity">
    <text evidence="1">Belongs to the 'phage' integrase family.</text>
</comment>
<evidence type="ECO:0000256" key="2">
    <source>
        <dbReference type="ARBA" id="ARBA00022908"/>
    </source>
</evidence>
<name>A0A9P2LCD5_ACIBA</name>
<dbReference type="SUPFAM" id="SSF56349">
    <property type="entry name" value="DNA breaking-rejoining enzymes"/>
    <property type="match status" value="1"/>
</dbReference>
<evidence type="ECO:0000256" key="3">
    <source>
        <dbReference type="ARBA" id="ARBA00023125"/>
    </source>
</evidence>
<comment type="caution">
    <text evidence="6">The sequence shown here is derived from an EMBL/GenBank/DDBJ whole genome shotgun (WGS) entry which is preliminary data.</text>
</comment>
<dbReference type="CDD" id="cd00801">
    <property type="entry name" value="INT_P4_C"/>
    <property type="match status" value="1"/>
</dbReference>
<evidence type="ECO:0000256" key="4">
    <source>
        <dbReference type="ARBA" id="ARBA00023172"/>
    </source>
</evidence>
<dbReference type="InterPro" id="IPR011010">
    <property type="entry name" value="DNA_brk_join_enz"/>
</dbReference>
<dbReference type="PROSITE" id="PS51898">
    <property type="entry name" value="TYR_RECOMBINASE"/>
    <property type="match status" value="1"/>
</dbReference>
<dbReference type="AlphaFoldDB" id="A0A9P2LCD5"/>
<keyword evidence="2" id="KW-0229">DNA integration</keyword>
<proteinExistence type="inferred from homology"/>
<evidence type="ECO:0000313" key="6">
    <source>
        <dbReference type="EMBL" id="EGY2378731.1"/>
    </source>
</evidence>
<dbReference type="Pfam" id="PF00589">
    <property type="entry name" value="Phage_integrase"/>
    <property type="match status" value="1"/>
</dbReference>
<dbReference type="InterPro" id="IPR050808">
    <property type="entry name" value="Phage_Integrase"/>
</dbReference>
<protein>
    <submittedName>
        <fullName evidence="6">Site-specific integrase</fullName>
    </submittedName>
</protein>
<dbReference type="Pfam" id="PF13356">
    <property type="entry name" value="Arm-DNA-bind_3"/>
    <property type="match status" value="1"/>
</dbReference>
<dbReference type="InterPro" id="IPR013762">
    <property type="entry name" value="Integrase-like_cat_sf"/>
</dbReference>
<keyword evidence="3" id="KW-0238">DNA-binding</keyword>
<evidence type="ECO:0000259" key="5">
    <source>
        <dbReference type="PROSITE" id="PS51898"/>
    </source>
</evidence>
<dbReference type="InterPro" id="IPR025166">
    <property type="entry name" value="Integrase_DNA_bind_dom"/>
</dbReference>
<dbReference type="Gene3D" id="1.10.150.130">
    <property type="match status" value="1"/>
</dbReference>
<feature type="domain" description="Tyr recombinase" evidence="5">
    <location>
        <begin position="249"/>
        <end position="438"/>
    </location>
</feature>